<feature type="domain" description="Ig-like" evidence="6">
    <location>
        <begin position="113"/>
        <end position="204"/>
    </location>
</feature>
<dbReference type="PANTHER" id="PTHR10075:SF104">
    <property type="entry name" value="BASIGIN, ISOFORM G"/>
    <property type="match status" value="1"/>
</dbReference>
<dbReference type="SMART" id="SM00408">
    <property type="entry name" value="IGc2"/>
    <property type="match status" value="2"/>
</dbReference>
<dbReference type="InterPro" id="IPR013783">
    <property type="entry name" value="Ig-like_fold"/>
</dbReference>
<evidence type="ECO:0000313" key="7">
    <source>
        <dbReference type="EMBL" id="NOV49387.1"/>
    </source>
</evidence>
<feature type="signal peptide" evidence="5">
    <location>
        <begin position="1"/>
        <end position="22"/>
    </location>
</feature>
<dbReference type="GO" id="GO:0007156">
    <property type="term" value="P:homophilic cell adhesion via plasma membrane adhesion molecules"/>
    <property type="evidence" value="ECO:0007669"/>
    <property type="project" value="TreeGrafter"/>
</dbReference>
<dbReference type="PANTHER" id="PTHR10075">
    <property type="entry name" value="BASIGIN RELATED"/>
    <property type="match status" value="1"/>
</dbReference>
<organism evidence="7">
    <name type="scientific">Xenopsylla cheopis</name>
    <name type="common">Oriental rat flea</name>
    <name type="synonym">Pulex cheopis</name>
    <dbReference type="NCBI Taxonomy" id="163159"/>
    <lineage>
        <taxon>Eukaryota</taxon>
        <taxon>Metazoa</taxon>
        <taxon>Ecdysozoa</taxon>
        <taxon>Arthropoda</taxon>
        <taxon>Hexapoda</taxon>
        <taxon>Insecta</taxon>
        <taxon>Pterygota</taxon>
        <taxon>Neoptera</taxon>
        <taxon>Endopterygota</taxon>
        <taxon>Siphonaptera</taxon>
        <taxon>Pulicidae</taxon>
        <taxon>Xenopsyllinae</taxon>
        <taxon>Xenopsylla</taxon>
    </lineage>
</organism>
<keyword evidence="4" id="KW-1133">Transmembrane helix</keyword>
<reference evidence="7" key="1">
    <citation type="submission" date="2020-03" db="EMBL/GenBank/DDBJ databases">
        <title>Transcriptomic Profiling of the Digestive Tract of the Rat Flea, Xenopsylla cheopis, Following Blood Feeding and Infection with Yersinia pestis.</title>
        <authorList>
            <person name="Bland D.M."/>
            <person name="Martens C.A."/>
            <person name="Virtaneva K."/>
            <person name="Kanakabandi K."/>
            <person name="Long D."/>
            <person name="Rosenke R."/>
            <person name="Saturday G.A."/>
            <person name="Hoyt F.H."/>
            <person name="Bruno D.P."/>
            <person name="Ribeiro J.M.C."/>
            <person name="Hinnebusch J."/>
        </authorList>
    </citation>
    <scope>NUCLEOTIDE SEQUENCE</scope>
</reference>
<dbReference type="GO" id="GO:0007411">
    <property type="term" value="P:axon guidance"/>
    <property type="evidence" value="ECO:0007669"/>
    <property type="project" value="TreeGrafter"/>
</dbReference>
<dbReference type="InterPro" id="IPR013098">
    <property type="entry name" value="Ig_I-set"/>
</dbReference>
<feature type="region of interest" description="Disordered" evidence="3">
    <location>
        <begin position="238"/>
        <end position="269"/>
    </location>
</feature>
<evidence type="ECO:0000256" key="3">
    <source>
        <dbReference type="SAM" id="MobiDB-lite"/>
    </source>
</evidence>
<evidence type="ECO:0000256" key="1">
    <source>
        <dbReference type="ARBA" id="ARBA00023157"/>
    </source>
</evidence>
<dbReference type="InterPro" id="IPR036179">
    <property type="entry name" value="Ig-like_dom_sf"/>
</dbReference>
<dbReference type="InterPro" id="IPR003599">
    <property type="entry name" value="Ig_sub"/>
</dbReference>
<protein>
    <submittedName>
        <fullName evidence="7">Putative basigin</fullName>
    </submittedName>
</protein>
<dbReference type="SMART" id="SM00409">
    <property type="entry name" value="IG"/>
    <property type="match status" value="2"/>
</dbReference>
<keyword evidence="5" id="KW-0732">Signal</keyword>
<dbReference type="GO" id="GO:0070593">
    <property type="term" value="P:dendrite self-avoidance"/>
    <property type="evidence" value="ECO:0007669"/>
    <property type="project" value="TreeGrafter"/>
</dbReference>
<keyword evidence="2" id="KW-0393">Immunoglobulin domain</keyword>
<dbReference type="InterPro" id="IPR007110">
    <property type="entry name" value="Ig-like_dom"/>
</dbReference>
<evidence type="ECO:0000259" key="6">
    <source>
        <dbReference type="PROSITE" id="PS50835"/>
    </source>
</evidence>
<proteinExistence type="predicted"/>
<feature type="chain" id="PRO_5026730044" evidence="5">
    <location>
        <begin position="23"/>
        <end position="269"/>
    </location>
</feature>
<name>A0A6M2DXQ4_XENCH</name>
<dbReference type="PROSITE" id="PS50835">
    <property type="entry name" value="IG_LIKE"/>
    <property type="match status" value="2"/>
</dbReference>
<evidence type="ECO:0000256" key="5">
    <source>
        <dbReference type="SAM" id="SignalP"/>
    </source>
</evidence>
<dbReference type="GO" id="GO:0030424">
    <property type="term" value="C:axon"/>
    <property type="evidence" value="ECO:0007669"/>
    <property type="project" value="TreeGrafter"/>
</dbReference>
<dbReference type="FunFam" id="2.60.40.10:FF:000032">
    <property type="entry name" value="palladin isoform X1"/>
    <property type="match status" value="1"/>
</dbReference>
<accession>A0A6M2DXQ4</accession>
<keyword evidence="1" id="KW-1015">Disulfide bond</keyword>
<dbReference type="Pfam" id="PF07679">
    <property type="entry name" value="I-set"/>
    <property type="match status" value="1"/>
</dbReference>
<evidence type="ECO:0000256" key="4">
    <source>
        <dbReference type="SAM" id="Phobius"/>
    </source>
</evidence>
<dbReference type="AlphaFoldDB" id="A0A6M2DXQ4"/>
<evidence type="ECO:0000256" key="2">
    <source>
        <dbReference type="ARBA" id="ARBA00023319"/>
    </source>
</evidence>
<feature type="compositionally biased region" description="Basic and acidic residues" evidence="3">
    <location>
        <begin position="250"/>
        <end position="269"/>
    </location>
</feature>
<sequence length="269" mass="30160">MKQFLCSVILILLASLSSTVNGEDDGKPPYHSFDIRSPLVLTCPIKETANVKWFKENKEVEKISELKDRFQLIAAESQFIIEKTEQNDAGQYVCKAEVGGQEKQHEFQVIAKPAVKLGLSTNVVEGEKLRIVCTVVGKPSPVVTWKVINETYEESSGRIKLLPNDDIPNSALEIDLAEKSDRGDYTCIAVNDLIGLTVNSTTLVRVKDKLAALWPFLGICAEVIILCAIILIYEKKRNKSEMEESDTDQSPDRKNTPDHMKDTDVRHRK</sequence>
<dbReference type="SUPFAM" id="SSF48726">
    <property type="entry name" value="Immunoglobulin"/>
    <property type="match status" value="2"/>
</dbReference>
<keyword evidence="4" id="KW-0812">Transmembrane</keyword>
<keyword evidence="4" id="KW-0472">Membrane</keyword>
<feature type="domain" description="Ig-like" evidence="6">
    <location>
        <begin position="1"/>
        <end position="108"/>
    </location>
</feature>
<feature type="transmembrane region" description="Helical" evidence="4">
    <location>
        <begin position="212"/>
        <end position="233"/>
    </location>
</feature>
<dbReference type="Pfam" id="PF13927">
    <property type="entry name" value="Ig_3"/>
    <property type="match status" value="1"/>
</dbReference>
<dbReference type="GO" id="GO:0098632">
    <property type="term" value="F:cell-cell adhesion mediator activity"/>
    <property type="evidence" value="ECO:0007669"/>
    <property type="project" value="TreeGrafter"/>
</dbReference>
<dbReference type="GO" id="GO:0005886">
    <property type="term" value="C:plasma membrane"/>
    <property type="evidence" value="ECO:0007669"/>
    <property type="project" value="TreeGrafter"/>
</dbReference>
<dbReference type="Gene3D" id="2.60.40.10">
    <property type="entry name" value="Immunoglobulins"/>
    <property type="match status" value="2"/>
</dbReference>
<dbReference type="CDD" id="cd00096">
    <property type="entry name" value="Ig"/>
    <property type="match status" value="1"/>
</dbReference>
<dbReference type="EMBL" id="GIIL01005661">
    <property type="protein sequence ID" value="NOV49387.1"/>
    <property type="molecule type" value="Transcribed_RNA"/>
</dbReference>
<dbReference type="InterPro" id="IPR003598">
    <property type="entry name" value="Ig_sub2"/>
</dbReference>